<dbReference type="Proteomes" id="UP000076552">
    <property type="component" value="Unassembled WGS sequence"/>
</dbReference>
<dbReference type="AlphaFoldDB" id="A0A166V0W6"/>
<evidence type="ECO:0000256" key="2">
    <source>
        <dbReference type="SAM" id="Phobius"/>
    </source>
</evidence>
<keyword evidence="2" id="KW-1133">Transmembrane helix</keyword>
<name>A0A166V0W6_9PEZI</name>
<reference evidence="4 5" key="1">
    <citation type="submission" date="2015-06" db="EMBL/GenBank/DDBJ databases">
        <title>Survival trade-offs in plant roots during colonization by closely related pathogenic and mutualistic fungi.</title>
        <authorList>
            <person name="Hacquard S."/>
            <person name="Kracher B."/>
            <person name="Hiruma K."/>
            <person name="Weinman A."/>
            <person name="Muench P."/>
            <person name="Garrido Oter R."/>
            <person name="Ver Loren van Themaat E."/>
            <person name="Dallerey J.-F."/>
            <person name="Damm U."/>
            <person name="Henrissat B."/>
            <person name="Lespinet O."/>
            <person name="Thon M."/>
            <person name="Kemen E."/>
            <person name="McHardy A.C."/>
            <person name="Schulze-Lefert P."/>
            <person name="O'Connell R.J."/>
        </authorList>
    </citation>
    <scope>NUCLEOTIDE SEQUENCE [LARGE SCALE GENOMIC DNA]</scope>
    <source>
        <strain evidence="4 5">0861</strain>
    </source>
</reference>
<keyword evidence="5" id="KW-1185">Reference proteome</keyword>
<feature type="chain" id="PRO_5007880894" evidence="3">
    <location>
        <begin position="21"/>
        <end position="294"/>
    </location>
</feature>
<gene>
    <name evidence="4" type="ORF">CT0861_00142</name>
</gene>
<feature type="compositionally biased region" description="Low complexity" evidence="1">
    <location>
        <begin position="153"/>
        <end position="187"/>
    </location>
</feature>
<evidence type="ECO:0000313" key="5">
    <source>
        <dbReference type="Proteomes" id="UP000076552"/>
    </source>
</evidence>
<keyword evidence="2" id="KW-0472">Membrane</keyword>
<keyword evidence="3" id="KW-0732">Signal</keyword>
<evidence type="ECO:0000256" key="3">
    <source>
        <dbReference type="SAM" id="SignalP"/>
    </source>
</evidence>
<evidence type="ECO:0000313" key="4">
    <source>
        <dbReference type="EMBL" id="KZL74036.1"/>
    </source>
</evidence>
<protein>
    <submittedName>
        <fullName evidence="4">Uncharacterized protein</fullName>
    </submittedName>
</protein>
<comment type="caution">
    <text evidence="4">The sequence shown here is derived from an EMBL/GenBank/DDBJ whole genome shotgun (WGS) entry which is preliminary data.</text>
</comment>
<keyword evidence="2" id="KW-0812">Transmembrane</keyword>
<dbReference type="EMBL" id="LFIV01000037">
    <property type="protein sequence ID" value="KZL74036.1"/>
    <property type="molecule type" value="Genomic_DNA"/>
</dbReference>
<feature type="transmembrane region" description="Helical" evidence="2">
    <location>
        <begin position="264"/>
        <end position="286"/>
    </location>
</feature>
<feature type="region of interest" description="Disordered" evidence="1">
    <location>
        <begin position="146"/>
        <end position="223"/>
    </location>
</feature>
<sequence length="294" mass="29978">MRQLSATLVAALVFNTAVLAQEVSLTYRTATITQCFTSTGLPFICNDCAPTPVVHKPAFTGGPICVEIQAPKCKKCGCDTCVQTVSYTTAYDAFCYTGLYKQEYAVTETYIGVAAKSIIPSTDVPLGFTWDVETCTTCGPTPVTATITRPITGDSRGAAASSSPSGTSGAQAGLYGPDGSSKPSSAPGGNGPGPQPGSGPAPGSGSSGSQGETPPAGSNPGSESSFCEFRFKLLSSQRSGSSNGRLAAPVSRPTNVVTAGCRSIVTLAMGHTVLLVLGLAMISLPFNEFLGGYR</sequence>
<dbReference type="STRING" id="708197.A0A166V0W6"/>
<evidence type="ECO:0000256" key="1">
    <source>
        <dbReference type="SAM" id="MobiDB-lite"/>
    </source>
</evidence>
<feature type="signal peptide" evidence="3">
    <location>
        <begin position="1"/>
        <end position="20"/>
    </location>
</feature>
<organism evidence="4 5">
    <name type="scientific">Colletotrichum tofieldiae</name>
    <dbReference type="NCBI Taxonomy" id="708197"/>
    <lineage>
        <taxon>Eukaryota</taxon>
        <taxon>Fungi</taxon>
        <taxon>Dikarya</taxon>
        <taxon>Ascomycota</taxon>
        <taxon>Pezizomycotina</taxon>
        <taxon>Sordariomycetes</taxon>
        <taxon>Hypocreomycetidae</taxon>
        <taxon>Glomerellales</taxon>
        <taxon>Glomerellaceae</taxon>
        <taxon>Colletotrichum</taxon>
        <taxon>Colletotrichum spaethianum species complex</taxon>
    </lineage>
</organism>
<proteinExistence type="predicted"/>
<accession>A0A166V0W6</accession>